<dbReference type="RefSeq" id="WP_093974199.1">
    <property type="nucleotide sequence ID" value="NZ_FXXQ01000007.1"/>
</dbReference>
<evidence type="ECO:0000313" key="10">
    <source>
        <dbReference type="EMBL" id="SMX24246.1"/>
    </source>
</evidence>
<comment type="subcellular location">
    <subcellularLocation>
        <location evidence="1">Cell membrane</location>
        <topology evidence="1">Multi-pass membrane protein</topology>
    </subcellularLocation>
</comment>
<proteinExistence type="predicted"/>
<accession>A0A238J0S5</accession>
<feature type="transmembrane region" description="Helical" evidence="8">
    <location>
        <begin position="265"/>
        <end position="283"/>
    </location>
</feature>
<feature type="transmembrane region" description="Helical" evidence="8">
    <location>
        <begin position="106"/>
        <end position="126"/>
    </location>
</feature>
<feature type="transmembrane region" description="Helical" evidence="8">
    <location>
        <begin position="82"/>
        <end position="100"/>
    </location>
</feature>
<evidence type="ECO:0000256" key="5">
    <source>
        <dbReference type="ARBA" id="ARBA00022801"/>
    </source>
</evidence>
<keyword evidence="11" id="KW-1185">Reference proteome</keyword>
<reference evidence="10 11" key="1">
    <citation type="submission" date="2017-05" db="EMBL/GenBank/DDBJ databases">
        <authorList>
            <person name="Song R."/>
            <person name="Chenine A.L."/>
            <person name="Ruprecht R.M."/>
        </authorList>
    </citation>
    <scope>NUCLEOTIDE SEQUENCE [LARGE SCALE GENOMIC DNA]</scope>
    <source>
        <strain evidence="10 11">CECT 8489</strain>
    </source>
</reference>
<dbReference type="Proteomes" id="UP000201838">
    <property type="component" value="Unassembled WGS sequence"/>
</dbReference>
<dbReference type="EMBL" id="FXXQ01000007">
    <property type="protein sequence ID" value="SMX24246.1"/>
    <property type="molecule type" value="Genomic_DNA"/>
</dbReference>
<dbReference type="GO" id="GO:0006508">
    <property type="term" value="P:proteolysis"/>
    <property type="evidence" value="ECO:0007669"/>
    <property type="project" value="UniProtKB-KW"/>
</dbReference>
<keyword evidence="4 8" id="KW-0812">Transmembrane</keyword>
<dbReference type="GO" id="GO:0008233">
    <property type="term" value="F:peptidase activity"/>
    <property type="evidence" value="ECO:0007669"/>
    <property type="project" value="UniProtKB-KW"/>
</dbReference>
<evidence type="ECO:0000256" key="1">
    <source>
        <dbReference type="ARBA" id="ARBA00004651"/>
    </source>
</evidence>
<feature type="transmembrane region" description="Helical" evidence="8">
    <location>
        <begin position="20"/>
        <end position="38"/>
    </location>
</feature>
<keyword evidence="6 8" id="KW-1133">Transmembrane helix</keyword>
<dbReference type="NCBIfam" id="TIGR04178">
    <property type="entry name" value="exo_archaeo"/>
    <property type="match status" value="1"/>
</dbReference>
<name>A0A238J0S5_9RHOB</name>
<dbReference type="AlphaFoldDB" id="A0A238J0S5"/>
<evidence type="ECO:0000256" key="8">
    <source>
        <dbReference type="SAM" id="Phobius"/>
    </source>
</evidence>
<dbReference type="InterPro" id="IPR013426">
    <property type="entry name" value="EpsH-like"/>
</dbReference>
<dbReference type="InterPro" id="IPR019127">
    <property type="entry name" value="Exosortase"/>
</dbReference>
<dbReference type="Pfam" id="PF09721">
    <property type="entry name" value="Exosortase_EpsH"/>
    <property type="match status" value="1"/>
</dbReference>
<protein>
    <submittedName>
        <fullName evidence="10">Transmembrane exosortase (Exosortase_EpsH)</fullName>
    </submittedName>
</protein>
<feature type="domain" description="Methanolan biosynthesis EpsI" evidence="9">
    <location>
        <begin position="324"/>
        <end position="524"/>
    </location>
</feature>
<evidence type="ECO:0000256" key="3">
    <source>
        <dbReference type="ARBA" id="ARBA00022670"/>
    </source>
</evidence>
<keyword evidence="5" id="KW-0378">Hydrolase</keyword>
<feature type="transmembrane region" description="Helical" evidence="8">
    <location>
        <begin position="318"/>
        <end position="337"/>
    </location>
</feature>
<dbReference type="InterPro" id="IPR026392">
    <property type="entry name" value="Exo/Archaeosortase_dom"/>
</dbReference>
<dbReference type="NCBIfam" id="TIGR02602">
    <property type="entry name" value="8TM_EpsH"/>
    <property type="match status" value="1"/>
</dbReference>
<organism evidence="10 11">
    <name type="scientific">Boseongicola aestuarii</name>
    <dbReference type="NCBI Taxonomy" id="1470561"/>
    <lineage>
        <taxon>Bacteria</taxon>
        <taxon>Pseudomonadati</taxon>
        <taxon>Pseudomonadota</taxon>
        <taxon>Alphaproteobacteria</taxon>
        <taxon>Rhodobacterales</taxon>
        <taxon>Paracoccaceae</taxon>
        <taxon>Boseongicola</taxon>
    </lineage>
</organism>
<evidence type="ECO:0000313" key="11">
    <source>
        <dbReference type="Proteomes" id="UP000201838"/>
    </source>
</evidence>
<sequence length="529" mass="59010">MSESVEIKSPTAFRLNLPGFLLFLILCAGSLPIFWFGFESLARAWSTPEYSHGPIIPLISLYLFLRELRAAPADDGAPKRRWPGLLVVALGLALAAFGNLARVPDIVTYAFIIWVGGVVLTVFGWQRGIRHQLPVFHLVFMLPLPQFLYWQMTVFLQGVSSVVGVWFVSAMGIPVFLDGNIIDLGPYKLLVAEACSGLRYLFPILSFSYLFSILYRGPLWHKAVLLLSAAPIAVFMNSVRIGIIGILVNYFGIEHAEGFLHFFEGWIIFLACIGILFLMAVVLQQLHRDTLPLRDAIDVDFDGFAGVAARLFEIRASIAMVVATAVGVLVSALYLTVGLPEGETIDRDPFSIFPRTISDWSGRSTILEPEIEVVLGADDYLNANYRNDSGETVHFFSAYYLNQTEGEGIHSPEVCLPVGGWEIFSIDPFEVDMSETPYGVFEVNRAVIQKGQQMQLVYYWFEQRGARMTNDFVAKLSVLWDGVIRGRTDGAIVRYTTPIRPGEEVAAGDARIQELMRESLPRLPLHVPF</sequence>
<dbReference type="InterPro" id="IPR026491">
    <property type="entry name" value="ExosortD_VPLPA"/>
</dbReference>
<evidence type="ECO:0000259" key="9">
    <source>
        <dbReference type="Pfam" id="PF11984"/>
    </source>
</evidence>
<dbReference type="InterPro" id="IPR014263">
    <property type="entry name" value="Methanolan_biosynth_EpsI"/>
</dbReference>
<keyword evidence="2" id="KW-1003">Cell membrane</keyword>
<evidence type="ECO:0000256" key="4">
    <source>
        <dbReference type="ARBA" id="ARBA00022692"/>
    </source>
</evidence>
<dbReference type="Pfam" id="PF11984">
    <property type="entry name" value="DUF3485"/>
    <property type="match status" value="1"/>
</dbReference>
<keyword evidence="3" id="KW-0645">Protease</keyword>
<feature type="transmembrane region" description="Helical" evidence="8">
    <location>
        <begin position="197"/>
        <end position="215"/>
    </location>
</feature>
<dbReference type="GO" id="GO:0005886">
    <property type="term" value="C:plasma membrane"/>
    <property type="evidence" value="ECO:0007669"/>
    <property type="project" value="UniProtKB-SubCell"/>
</dbReference>
<evidence type="ECO:0000256" key="6">
    <source>
        <dbReference type="ARBA" id="ARBA00022989"/>
    </source>
</evidence>
<gene>
    <name evidence="10" type="ORF">BOA8489_02369</name>
</gene>
<feature type="transmembrane region" description="Helical" evidence="8">
    <location>
        <begin position="147"/>
        <end position="177"/>
    </location>
</feature>
<evidence type="ECO:0000256" key="2">
    <source>
        <dbReference type="ARBA" id="ARBA00022475"/>
    </source>
</evidence>
<keyword evidence="7 8" id="KW-0472">Membrane</keyword>
<feature type="transmembrane region" description="Helical" evidence="8">
    <location>
        <begin position="224"/>
        <end position="253"/>
    </location>
</feature>
<dbReference type="OrthoDB" id="9797363at2"/>
<dbReference type="NCBIfam" id="TIGR02914">
    <property type="entry name" value="EpsI_fam"/>
    <property type="match status" value="1"/>
</dbReference>
<evidence type="ECO:0000256" key="7">
    <source>
        <dbReference type="ARBA" id="ARBA00023136"/>
    </source>
</evidence>
<dbReference type="NCBIfam" id="TIGR04152">
    <property type="entry name" value="exosort_VPLPA"/>
    <property type="match status" value="1"/>
</dbReference>